<dbReference type="PANTHER" id="PTHR43471">
    <property type="entry name" value="ABC TRANSPORTER PERMEASE"/>
    <property type="match status" value="1"/>
</dbReference>
<accession>A0A3P7NWH0</accession>
<dbReference type="Proteomes" id="UP000279029">
    <property type="component" value="Chromosome"/>
</dbReference>
<protein>
    <recommendedName>
        <fullName evidence="4">ABC transporter permease</fullName>
    </recommendedName>
</protein>
<name>A0A3P7NWH0_9FIRM</name>
<gene>
    <name evidence="2" type="ORF">PATL70BA_1647</name>
</gene>
<dbReference type="PANTHER" id="PTHR43471:SF3">
    <property type="entry name" value="ABC TRANSPORTER PERMEASE PROTEIN NATB"/>
    <property type="match status" value="1"/>
</dbReference>
<evidence type="ECO:0008006" key="4">
    <source>
        <dbReference type="Google" id="ProtNLM"/>
    </source>
</evidence>
<dbReference type="KEGG" id="cbar:PATL70BA_1647"/>
<dbReference type="OrthoDB" id="5486437at2"/>
<keyword evidence="1" id="KW-0812">Transmembrane</keyword>
<proteinExistence type="predicted"/>
<keyword evidence="1" id="KW-0472">Membrane</keyword>
<feature type="transmembrane region" description="Helical" evidence="1">
    <location>
        <begin position="373"/>
        <end position="393"/>
    </location>
</feature>
<evidence type="ECO:0000256" key="1">
    <source>
        <dbReference type="SAM" id="Phobius"/>
    </source>
</evidence>
<reference evidence="2 3" key="1">
    <citation type="submission" date="2018-09" db="EMBL/GenBank/DDBJ databases">
        <authorList>
            <person name="Postec A."/>
        </authorList>
    </citation>
    <scope>NUCLEOTIDE SEQUENCE [LARGE SCALE GENOMIC DNA]</scope>
    <source>
        <strain evidence="2">70B-A</strain>
    </source>
</reference>
<evidence type="ECO:0000313" key="2">
    <source>
        <dbReference type="EMBL" id="VDN47534.1"/>
    </source>
</evidence>
<feature type="transmembrane region" description="Helical" evidence="1">
    <location>
        <begin position="321"/>
        <end position="340"/>
    </location>
</feature>
<feature type="transmembrane region" description="Helical" evidence="1">
    <location>
        <begin position="289"/>
        <end position="309"/>
    </location>
</feature>
<dbReference type="AlphaFoldDB" id="A0A3P7NWH0"/>
<keyword evidence="3" id="KW-1185">Reference proteome</keyword>
<keyword evidence="1" id="KW-1133">Transmembrane helix</keyword>
<sequence length="405" mass="45002">MLWVIVKKELKRVFSDRRLVFSAFILPAVGIYILYSIMGIMLGDMFEDRDQHQSLVHVYEAPASFIDYYESQKEEIGMKMTFDQEDFEADLIGVRDGNIDLVVMFEEDFDQKIQAYQTLEQVPEIKTYYNPSEDYSYPARSRFVMQLLEGYELAMLGERFGNENYAKAFMVDVTNDESEVMDESKAMGIGLSMILPMLIAILLFAGAMGIGLDTIAGEKERGTMATLLMTPVNRETIAMGKLIGLAIVAFVSAACSFIAIMASLPNAGGMLSGGRDISITSLSFSAVQYLQLLIIMLVLVGMYVGLICITSVRAKSVKEAGTYVSPIYMIVMFASFSTMFTTGEPALMQFAIPILGNVLAIKQLFMFQLGMDAFLLSTIVSIVITGILILMITRSFNNEKVMLNA</sequence>
<dbReference type="GO" id="GO:0005886">
    <property type="term" value="C:plasma membrane"/>
    <property type="evidence" value="ECO:0007669"/>
    <property type="project" value="UniProtKB-SubCell"/>
</dbReference>
<feature type="transmembrane region" description="Helical" evidence="1">
    <location>
        <begin position="189"/>
        <end position="212"/>
    </location>
</feature>
<feature type="transmembrane region" description="Helical" evidence="1">
    <location>
        <begin position="20"/>
        <end position="42"/>
    </location>
</feature>
<evidence type="ECO:0000313" key="3">
    <source>
        <dbReference type="Proteomes" id="UP000279029"/>
    </source>
</evidence>
<dbReference type="EMBL" id="LR130778">
    <property type="protein sequence ID" value="VDN47534.1"/>
    <property type="molecule type" value="Genomic_DNA"/>
</dbReference>
<dbReference type="Pfam" id="PF12679">
    <property type="entry name" value="ABC2_membrane_2"/>
    <property type="match status" value="1"/>
</dbReference>
<feature type="transmembrane region" description="Helical" evidence="1">
    <location>
        <begin position="242"/>
        <end position="264"/>
    </location>
</feature>
<organism evidence="2 3">
    <name type="scientific">Petrocella atlantisensis</name>
    <dbReference type="NCBI Taxonomy" id="2173034"/>
    <lineage>
        <taxon>Bacteria</taxon>
        <taxon>Bacillati</taxon>
        <taxon>Bacillota</taxon>
        <taxon>Clostridia</taxon>
        <taxon>Lachnospirales</taxon>
        <taxon>Vallitaleaceae</taxon>
        <taxon>Petrocella</taxon>
    </lineage>
</organism>
<dbReference type="GO" id="GO:0140359">
    <property type="term" value="F:ABC-type transporter activity"/>
    <property type="evidence" value="ECO:0007669"/>
    <property type="project" value="InterPro"/>
</dbReference>
<dbReference type="RefSeq" id="WP_125136829.1">
    <property type="nucleotide sequence ID" value="NZ_LR130778.1"/>
</dbReference>